<evidence type="ECO:0000256" key="1">
    <source>
        <dbReference type="SAM" id="MobiDB-lite"/>
    </source>
</evidence>
<evidence type="ECO:0000313" key="4">
    <source>
        <dbReference type="Proteomes" id="UP000648239"/>
    </source>
</evidence>
<proteinExistence type="predicted"/>
<dbReference type="EMBL" id="JACXWD010000025">
    <property type="protein sequence ID" value="MBD3868230.1"/>
    <property type="molecule type" value="Genomic_DNA"/>
</dbReference>
<gene>
    <name evidence="3" type="ORF">IFK94_08890</name>
</gene>
<evidence type="ECO:0000256" key="2">
    <source>
        <dbReference type="SAM" id="Phobius"/>
    </source>
</evidence>
<accession>A0A8J6XZE6</accession>
<feature type="transmembrane region" description="Helical" evidence="2">
    <location>
        <begin position="6"/>
        <end position="25"/>
    </location>
</feature>
<keyword evidence="2" id="KW-1133">Transmembrane helix</keyword>
<reference evidence="3 4" key="1">
    <citation type="submission" date="2020-08" db="EMBL/GenBank/DDBJ databases">
        <title>Acidobacteriota in marine sediments use diverse sulfur dissimilation pathways.</title>
        <authorList>
            <person name="Wasmund K."/>
        </authorList>
    </citation>
    <scope>NUCLEOTIDE SEQUENCE [LARGE SCALE GENOMIC DNA]</scope>
    <source>
        <strain evidence="3">MAG AM4</strain>
    </source>
</reference>
<comment type="caution">
    <text evidence="3">The sequence shown here is derived from an EMBL/GenBank/DDBJ whole genome shotgun (WGS) entry which is preliminary data.</text>
</comment>
<feature type="compositionally biased region" description="Basic and acidic residues" evidence="1">
    <location>
        <begin position="37"/>
        <end position="48"/>
    </location>
</feature>
<dbReference type="Proteomes" id="UP000648239">
    <property type="component" value="Unassembled WGS sequence"/>
</dbReference>
<sequence length="60" mass="6896">MSFFDNLAALAVPLIWILIMAGRFMKNRNKKKAYYAAEEKEAAKRPPENKPINPEGTSWQ</sequence>
<evidence type="ECO:0000313" key="3">
    <source>
        <dbReference type="EMBL" id="MBD3868230.1"/>
    </source>
</evidence>
<name>A0A8J6XZE6_9BACT</name>
<dbReference type="AlphaFoldDB" id="A0A8J6XZE6"/>
<feature type="region of interest" description="Disordered" evidence="1">
    <location>
        <begin position="36"/>
        <end position="60"/>
    </location>
</feature>
<keyword evidence="2" id="KW-0812">Transmembrane</keyword>
<organism evidence="3 4">
    <name type="scientific">Candidatus Polarisedimenticola svalbardensis</name>
    <dbReference type="NCBI Taxonomy" id="2886004"/>
    <lineage>
        <taxon>Bacteria</taxon>
        <taxon>Pseudomonadati</taxon>
        <taxon>Acidobacteriota</taxon>
        <taxon>Candidatus Polarisedimenticolia</taxon>
        <taxon>Candidatus Polarisedimenticolales</taxon>
        <taxon>Candidatus Polarisedimenticolaceae</taxon>
        <taxon>Candidatus Polarisedimenticola</taxon>
    </lineage>
</organism>
<protein>
    <submittedName>
        <fullName evidence="3">Uncharacterized protein</fullName>
    </submittedName>
</protein>
<keyword evidence="2" id="KW-0472">Membrane</keyword>